<feature type="domain" description="ABC3 transporter permease C-terminal" evidence="7">
    <location>
        <begin position="681"/>
        <end position="791"/>
    </location>
</feature>
<feature type="domain" description="MacB-like periplasmic core" evidence="8">
    <location>
        <begin position="20"/>
        <end position="235"/>
    </location>
</feature>
<feature type="transmembrane region" description="Helical" evidence="6">
    <location>
        <begin position="383"/>
        <end position="410"/>
    </location>
</feature>
<keyword evidence="10" id="KW-1185">Reference proteome</keyword>
<feature type="transmembrane region" description="Helical" evidence="6">
    <location>
        <begin position="734"/>
        <end position="753"/>
    </location>
</feature>
<gene>
    <name evidence="9" type="ORF">GCM10023149_38360</name>
</gene>
<evidence type="ECO:0000259" key="7">
    <source>
        <dbReference type="Pfam" id="PF02687"/>
    </source>
</evidence>
<keyword evidence="3 6" id="KW-0812">Transmembrane</keyword>
<evidence type="ECO:0000256" key="6">
    <source>
        <dbReference type="SAM" id="Phobius"/>
    </source>
</evidence>
<name>A0ABP8GZY5_9SPHI</name>
<dbReference type="InterPro" id="IPR003838">
    <property type="entry name" value="ABC3_permease_C"/>
</dbReference>
<comment type="caution">
    <text evidence="9">The sequence shown here is derived from an EMBL/GenBank/DDBJ whole genome shotgun (WGS) entry which is preliminary data.</text>
</comment>
<evidence type="ECO:0000256" key="4">
    <source>
        <dbReference type="ARBA" id="ARBA00022989"/>
    </source>
</evidence>
<evidence type="ECO:0000259" key="8">
    <source>
        <dbReference type="Pfam" id="PF12704"/>
    </source>
</evidence>
<organism evidence="9 10">
    <name type="scientific">Mucilaginibacter gynuensis</name>
    <dbReference type="NCBI Taxonomy" id="1302236"/>
    <lineage>
        <taxon>Bacteria</taxon>
        <taxon>Pseudomonadati</taxon>
        <taxon>Bacteroidota</taxon>
        <taxon>Sphingobacteriia</taxon>
        <taxon>Sphingobacteriales</taxon>
        <taxon>Sphingobacteriaceae</taxon>
        <taxon>Mucilaginibacter</taxon>
    </lineage>
</organism>
<feature type="transmembrane region" description="Helical" evidence="6">
    <location>
        <begin position="679"/>
        <end position="703"/>
    </location>
</feature>
<evidence type="ECO:0000256" key="3">
    <source>
        <dbReference type="ARBA" id="ARBA00022692"/>
    </source>
</evidence>
<keyword evidence="4 6" id="KW-1133">Transmembrane helix</keyword>
<evidence type="ECO:0000256" key="5">
    <source>
        <dbReference type="ARBA" id="ARBA00023136"/>
    </source>
</evidence>
<feature type="domain" description="ABC3 transporter permease C-terminal" evidence="7">
    <location>
        <begin position="295"/>
        <end position="411"/>
    </location>
</feature>
<proteinExistence type="predicted"/>
<dbReference type="Proteomes" id="UP001500582">
    <property type="component" value="Unassembled WGS sequence"/>
</dbReference>
<feature type="domain" description="MacB-like periplasmic core" evidence="8">
    <location>
        <begin position="431"/>
        <end position="607"/>
    </location>
</feature>
<evidence type="ECO:0000256" key="1">
    <source>
        <dbReference type="ARBA" id="ARBA00004651"/>
    </source>
</evidence>
<dbReference type="PROSITE" id="PS51257">
    <property type="entry name" value="PROKAR_LIPOPROTEIN"/>
    <property type="match status" value="1"/>
</dbReference>
<dbReference type="InterPro" id="IPR025857">
    <property type="entry name" value="MacB_PCD"/>
</dbReference>
<dbReference type="Pfam" id="PF12704">
    <property type="entry name" value="MacB_PCD"/>
    <property type="match status" value="2"/>
</dbReference>
<dbReference type="EMBL" id="BAABFT010000012">
    <property type="protein sequence ID" value="GAA4332214.1"/>
    <property type="molecule type" value="Genomic_DNA"/>
</dbReference>
<keyword evidence="5 6" id="KW-0472">Membrane</keyword>
<sequence>MFRNYIKTAFRSLRKNKGFTFINIMGLTLGIASCLLIIFYVVDELSYDKYNTHADRIYRVNADIKFGGSASSNAITPPPLSAALMSNFPEVEKAVRMYHDVGVRVKKSGESIQEDKVVYGDAGLFDVFTLPFVEGNPNTALAEPHTVVITEAMAKKYFNDTHVIGQTLTVNDTAVYKITGVMQDIPAQSHFNFDFFFSMASRPEYRSTDWFTYSCGTYILLKNGADAAKLQAKFPALIRKATENQSAEMDMAAFEKMGNYFRLNLTPLTEIHLQSNRMYELGVNGNMQYIYIFSAIALFILLIACVNFMNLSTARSANRAREVGVRKVLGSPRKYLVAQFLSESLIVTLFATLIAILAAWILLPYFNDISGKTLSINARTLAWLIPSAFVGVLVIGVLAGAYPAFFLSGFQPINVLKGKLSTGFKGGGLRSFLVVFQFSISIFLIIGTLIIYNQLQYIQNKNLGFNRNQVLTIKNTHVLGSQAKILKQEIKQLPGILNATLSGYSPTNGVRNPDGVFSQPDPAPKNALFTEIWPVDEDYLPTMGMSMASGRNFSKDLASDSAGIIINEAAAKMLSYLNDPLNKKLYRPINEHIKEYHVIGVVKDFNFASLRNNVSPVVMVFTEDNGALSIRANAANITGLLSTLRAKWKTLSPDQHFDYSFMDEDFDALYRSEQRMGKLFIVFTSLAIIIACLGLFGLAAYAAEQRNKEISIRKVLGASMGGIVAMLSKDFIKLVLIALVIAAPLAWLCMQQWLQGFAYRTNIQWWVFALSGAGAIAIAFVTISSQSLKAALVNPIKGLRSE</sequence>
<feature type="transmembrane region" description="Helical" evidence="6">
    <location>
        <begin position="289"/>
        <end position="311"/>
    </location>
</feature>
<reference evidence="10" key="1">
    <citation type="journal article" date="2019" name="Int. J. Syst. Evol. Microbiol.">
        <title>The Global Catalogue of Microorganisms (GCM) 10K type strain sequencing project: providing services to taxonomists for standard genome sequencing and annotation.</title>
        <authorList>
            <consortium name="The Broad Institute Genomics Platform"/>
            <consortium name="The Broad Institute Genome Sequencing Center for Infectious Disease"/>
            <person name="Wu L."/>
            <person name="Ma J."/>
        </authorList>
    </citation>
    <scope>NUCLEOTIDE SEQUENCE [LARGE SCALE GENOMIC DNA]</scope>
    <source>
        <strain evidence="10">JCM 17705</strain>
    </source>
</reference>
<dbReference type="RefSeq" id="WP_345212785.1">
    <property type="nucleotide sequence ID" value="NZ_BAABFT010000012.1"/>
</dbReference>
<dbReference type="PANTHER" id="PTHR30572:SF18">
    <property type="entry name" value="ABC-TYPE MACROLIDE FAMILY EXPORT SYSTEM PERMEASE COMPONENT 2"/>
    <property type="match status" value="1"/>
</dbReference>
<accession>A0ABP8GZY5</accession>
<feature type="transmembrane region" description="Helical" evidence="6">
    <location>
        <begin position="431"/>
        <end position="452"/>
    </location>
</feature>
<protein>
    <submittedName>
        <fullName evidence="9">ABC transporter permease</fullName>
    </submittedName>
</protein>
<dbReference type="InterPro" id="IPR050250">
    <property type="entry name" value="Macrolide_Exporter_MacB"/>
</dbReference>
<evidence type="ECO:0000313" key="10">
    <source>
        <dbReference type="Proteomes" id="UP001500582"/>
    </source>
</evidence>
<dbReference type="Pfam" id="PF02687">
    <property type="entry name" value="FtsX"/>
    <property type="match status" value="2"/>
</dbReference>
<feature type="transmembrane region" description="Helical" evidence="6">
    <location>
        <begin position="765"/>
        <end position="783"/>
    </location>
</feature>
<feature type="transmembrane region" description="Helical" evidence="6">
    <location>
        <begin position="336"/>
        <end position="363"/>
    </location>
</feature>
<keyword evidence="2" id="KW-1003">Cell membrane</keyword>
<dbReference type="PANTHER" id="PTHR30572">
    <property type="entry name" value="MEMBRANE COMPONENT OF TRANSPORTER-RELATED"/>
    <property type="match status" value="1"/>
</dbReference>
<evidence type="ECO:0000313" key="9">
    <source>
        <dbReference type="EMBL" id="GAA4332214.1"/>
    </source>
</evidence>
<feature type="transmembrane region" description="Helical" evidence="6">
    <location>
        <begin position="21"/>
        <end position="42"/>
    </location>
</feature>
<evidence type="ECO:0000256" key="2">
    <source>
        <dbReference type="ARBA" id="ARBA00022475"/>
    </source>
</evidence>
<comment type="subcellular location">
    <subcellularLocation>
        <location evidence="1">Cell membrane</location>
        <topology evidence="1">Multi-pass membrane protein</topology>
    </subcellularLocation>
</comment>